<proteinExistence type="predicted"/>
<dbReference type="CDD" id="cd12797">
    <property type="entry name" value="M23_peptidase"/>
    <property type="match status" value="1"/>
</dbReference>
<evidence type="ECO:0000313" key="4">
    <source>
        <dbReference type="Proteomes" id="UP001501468"/>
    </source>
</evidence>
<reference evidence="4" key="1">
    <citation type="journal article" date="2019" name="Int. J. Syst. Evol. Microbiol.">
        <title>The Global Catalogue of Microorganisms (GCM) 10K type strain sequencing project: providing services to taxonomists for standard genome sequencing and annotation.</title>
        <authorList>
            <consortium name="The Broad Institute Genomics Platform"/>
            <consortium name="The Broad Institute Genome Sequencing Center for Infectious Disease"/>
            <person name="Wu L."/>
            <person name="Ma J."/>
        </authorList>
    </citation>
    <scope>NUCLEOTIDE SEQUENCE [LARGE SCALE GENOMIC DNA]</scope>
    <source>
        <strain evidence="4">JCM 17125</strain>
    </source>
</reference>
<accession>A0ABP7CID8</accession>
<dbReference type="InterPro" id="IPR011055">
    <property type="entry name" value="Dup_hybrid_motif"/>
</dbReference>
<dbReference type="InterPro" id="IPR016047">
    <property type="entry name" value="M23ase_b-sheet_dom"/>
</dbReference>
<name>A0ABP7CID8_9MICO</name>
<dbReference type="Proteomes" id="UP001501468">
    <property type="component" value="Unassembled WGS sequence"/>
</dbReference>
<dbReference type="InterPro" id="IPR050570">
    <property type="entry name" value="Cell_wall_metabolism_enzyme"/>
</dbReference>
<dbReference type="PANTHER" id="PTHR21666:SF270">
    <property type="entry name" value="MUREIN HYDROLASE ACTIVATOR ENVC"/>
    <property type="match status" value="1"/>
</dbReference>
<gene>
    <name evidence="3" type="ORF">GCM10022399_02260</name>
</gene>
<keyword evidence="4" id="KW-1185">Reference proteome</keyword>
<sequence length="298" mass="31552">MFRRFAVGLVAMLGVAAALVGTAPTASATARNGVCESGEFCLYYNSGNAGSRVDLVNSQRDYGSGSGCIEFVSSGSGQGQCVKNNTASVWNRTGKPVFVFYNSDFGGVYDQIPDGAQVDLNANVKNNNASQIVGDASLRFPLAVDQADIKNRTPHWCWDSKDNCHHDYNAADIFAATGTSVLSPVSGTVMTKNVRAGSTGCDSVGSTVTVKDGFGRLWYFAHMDDSPAPVVTVGQSVSKGQRIGYVGTKYHALCTDSHLHIDMRVGVDSRVSCSASACAGYGFVNNQPLLRNAFLELP</sequence>
<feature type="domain" description="M23ase beta-sheet core" evidence="2">
    <location>
        <begin position="169"/>
        <end position="265"/>
    </location>
</feature>
<dbReference type="EMBL" id="BAABDC010000001">
    <property type="protein sequence ID" value="GAA3690103.1"/>
    <property type="molecule type" value="Genomic_DNA"/>
</dbReference>
<evidence type="ECO:0000256" key="1">
    <source>
        <dbReference type="SAM" id="SignalP"/>
    </source>
</evidence>
<dbReference type="PANTHER" id="PTHR21666">
    <property type="entry name" value="PEPTIDASE-RELATED"/>
    <property type="match status" value="1"/>
</dbReference>
<dbReference type="SUPFAM" id="SSF51261">
    <property type="entry name" value="Duplicated hybrid motif"/>
    <property type="match status" value="1"/>
</dbReference>
<keyword evidence="1" id="KW-0732">Signal</keyword>
<dbReference type="RefSeq" id="WP_344940311.1">
    <property type="nucleotide sequence ID" value="NZ_BAABDC010000001.1"/>
</dbReference>
<dbReference type="Pfam" id="PF03995">
    <property type="entry name" value="Inhibitor_I36"/>
    <property type="match status" value="1"/>
</dbReference>
<dbReference type="Pfam" id="PF01551">
    <property type="entry name" value="Peptidase_M23"/>
    <property type="match status" value="1"/>
</dbReference>
<dbReference type="Gene3D" id="2.70.70.10">
    <property type="entry name" value="Glucose Permease (Domain IIA)"/>
    <property type="match status" value="1"/>
</dbReference>
<feature type="chain" id="PRO_5045077364" description="M23ase beta-sheet core domain-containing protein" evidence="1">
    <location>
        <begin position="29"/>
        <end position="298"/>
    </location>
</feature>
<feature type="signal peptide" evidence="1">
    <location>
        <begin position="1"/>
        <end position="28"/>
    </location>
</feature>
<evidence type="ECO:0000259" key="2">
    <source>
        <dbReference type="Pfam" id="PF01551"/>
    </source>
</evidence>
<organism evidence="3 4">
    <name type="scientific">Terrabacter ginsenosidimutans</name>
    <dbReference type="NCBI Taxonomy" id="490575"/>
    <lineage>
        <taxon>Bacteria</taxon>
        <taxon>Bacillati</taxon>
        <taxon>Actinomycetota</taxon>
        <taxon>Actinomycetes</taxon>
        <taxon>Micrococcales</taxon>
        <taxon>Intrasporangiaceae</taxon>
        <taxon>Terrabacter</taxon>
    </lineage>
</organism>
<comment type="caution">
    <text evidence="3">The sequence shown here is derived from an EMBL/GenBank/DDBJ whole genome shotgun (WGS) entry which is preliminary data.</text>
</comment>
<protein>
    <recommendedName>
        <fullName evidence="2">M23ase beta-sheet core domain-containing protein</fullName>
    </recommendedName>
</protein>
<evidence type="ECO:0000313" key="3">
    <source>
        <dbReference type="EMBL" id="GAA3690103.1"/>
    </source>
</evidence>